<evidence type="ECO:0000313" key="2">
    <source>
        <dbReference type="Proteomes" id="UP000786387"/>
    </source>
</evidence>
<proteinExistence type="predicted"/>
<dbReference type="EMBL" id="JAAMRF010000011">
    <property type="protein sequence ID" value="MBA1275586.1"/>
    <property type="molecule type" value="Genomic_DNA"/>
</dbReference>
<organism evidence="1 2">
    <name type="scientific">Stutzerimonas azotifigens</name>
    <dbReference type="NCBI Taxonomy" id="291995"/>
    <lineage>
        <taxon>Bacteria</taxon>
        <taxon>Pseudomonadati</taxon>
        <taxon>Pseudomonadota</taxon>
        <taxon>Gammaproteobacteria</taxon>
        <taxon>Pseudomonadales</taxon>
        <taxon>Pseudomonadaceae</taxon>
        <taxon>Stutzerimonas</taxon>
    </lineage>
</organism>
<keyword evidence="2" id="KW-1185">Reference proteome</keyword>
<sequence length="110" mass="12162">MIRIKGRIGDWPVDLSVELDAEDWARLSPEVPVAAAQPMPAERPVDALWEAAQQVLRQAGELEGPQLLAALEALAGNAQAGKRLMVRLRHSDRVRLETGKDAPTFFWVEP</sequence>
<gene>
    <name evidence="1" type="ORF">G7026_19765</name>
</gene>
<name>A0ABR5Z5T9_9GAMM</name>
<dbReference type="RefSeq" id="WP_181072695.1">
    <property type="nucleotide sequence ID" value="NZ_JAAMRF010000011.1"/>
</dbReference>
<evidence type="ECO:0000313" key="1">
    <source>
        <dbReference type="EMBL" id="MBA1275586.1"/>
    </source>
</evidence>
<reference evidence="1 2" key="1">
    <citation type="submission" date="2020-02" db="EMBL/GenBank/DDBJ databases">
        <title>Synteny-based analysis reveals conserved mechanism for high triclosan tolerance in Pseudomonas, as well as instances of horizontal transfer.</title>
        <authorList>
            <person name="Mcfarland A.G."/>
            <person name="Bertucci H.K."/>
            <person name="Litmann E."/>
            <person name="Shen J."/>
            <person name="Huttenhower C."/>
            <person name="Hartmann E.M."/>
        </authorList>
    </citation>
    <scope>NUCLEOTIDE SEQUENCE [LARGE SCALE GENOMIC DNA]</scope>
    <source>
        <strain evidence="1 2">115A1</strain>
    </source>
</reference>
<accession>A0ABR5Z5T9</accession>
<protein>
    <submittedName>
        <fullName evidence="1">Uncharacterized protein</fullName>
    </submittedName>
</protein>
<comment type="caution">
    <text evidence="1">The sequence shown here is derived from an EMBL/GenBank/DDBJ whole genome shotgun (WGS) entry which is preliminary data.</text>
</comment>
<dbReference type="Proteomes" id="UP000786387">
    <property type="component" value="Unassembled WGS sequence"/>
</dbReference>